<keyword evidence="3" id="KW-1185">Reference proteome</keyword>
<feature type="region of interest" description="Disordered" evidence="1">
    <location>
        <begin position="116"/>
        <end position="135"/>
    </location>
</feature>
<organism evidence="2 3">
    <name type="scientific">Russula ochroleuca</name>
    <dbReference type="NCBI Taxonomy" id="152965"/>
    <lineage>
        <taxon>Eukaryota</taxon>
        <taxon>Fungi</taxon>
        <taxon>Dikarya</taxon>
        <taxon>Basidiomycota</taxon>
        <taxon>Agaricomycotina</taxon>
        <taxon>Agaricomycetes</taxon>
        <taxon>Russulales</taxon>
        <taxon>Russulaceae</taxon>
        <taxon>Russula</taxon>
    </lineage>
</organism>
<feature type="region of interest" description="Disordered" evidence="1">
    <location>
        <begin position="59"/>
        <end position="84"/>
    </location>
</feature>
<dbReference type="EMBL" id="WHVB01000007">
    <property type="protein sequence ID" value="KAF8481284.1"/>
    <property type="molecule type" value="Genomic_DNA"/>
</dbReference>
<evidence type="ECO:0000256" key="1">
    <source>
        <dbReference type="SAM" id="MobiDB-lite"/>
    </source>
</evidence>
<reference evidence="2" key="1">
    <citation type="submission" date="2019-10" db="EMBL/GenBank/DDBJ databases">
        <authorList>
            <consortium name="DOE Joint Genome Institute"/>
            <person name="Kuo A."/>
            <person name="Miyauchi S."/>
            <person name="Kiss E."/>
            <person name="Drula E."/>
            <person name="Kohler A."/>
            <person name="Sanchez-Garcia M."/>
            <person name="Andreopoulos B."/>
            <person name="Barry K.W."/>
            <person name="Bonito G."/>
            <person name="Buee M."/>
            <person name="Carver A."/>
            <person name="Chen C."/>
            <person name="Cichocki N."/>
            <person name="Clum A."/>
            <person name="Culley D."/>
            <person name="Crous P.W."/>
            <person name="Fauchery L."/>
            <person name="Girlanda M."/>
            <person name="Hayes R."/>
            <person name="Keri Z."/>
            <person name="LaButti K."/>
            <person name="Lipzen A."/>
            <person name="Lombard V."/>
            <person name="Magnuson J."/>
            <person name="Maillard F."/>
            <person name="Morin E."/>
            <person name="Murat C."/>
            <person name="Nolan M."/>
            <person name="Ohm R."/>
            <person name="Pangilinan J."/>
            <person name="Pereira M."/>
            <person name="Perotto S."/>
            <person name="Peter M."/>
            <person name="Riley R."/>
            <person name="Sitrit Y."/>
            <person name="Stielow B."/>
            <person name="Szollosi G."/>
            <person name="Zifcakova L."/>
            <person name="Stursova M."/>
            <person name="Spatafora J.W."/>
            <person name="Tedersoo L."/>
            <person name="Vaario L.-M."/>
            <person name="Yamada A."/>
            <person name="Yan M."/>
            <person name="Wang P."/>
            <person name="Xu J."/>
            <person name="Bruns T."/>
            <person name="Baldrian P."/>
            <person name="Vilgalys R."/>
            <person name="Henrissat B."/>
            <person name="Grigoriev I.V."/>
            <person name="Hibbett D."/>
            <person name="Nagy L.G."/>
            <person name="Martin F.M."/>
        </authorList>
    </citation>
    <scope>NUCLEOTIDE SEQUENCE</scope>
    <source>
        <strain evidence="2">Prilba</strain>
    </source>
</reference>
<name>A0A9P5TAE4_9AGAM</name>
<feature type="compositionally biased region" description="Polar residues" evidence="1">
    <location>
        <begin position="59"/>
        <end position="69"/>
    </location>
</feature>
<evidence type="ECO:0000313" key="3">
    <source>
        <dbReference type="Proteomes" id="UP000759537"/>
    </source>
</evidence>
<sequence>MPDSACGAMRTEMLGISHRRWGYYAALSSPLTYRIAPSETQPFRLLSYMYSSSRHSVSQTMQRSQSTPNVGVRPTEQRPQLPRRTKTSIDFLAAPPQNSIHREKRVDPFNLAGFFPSGLRQSDQEPSGWWRDEDPEGSEELASELTMLGGDNSSLGSQRVLFTGEDQPAEEVIKREDKLGVLTILTGGRPGWVDGTEEGCLHSPYINDEACDDEALRLAYERRRRQQVDGGNEQLLEKTNSLFYEGEEEEEAAGWFGLMMLRI</sequence>
<evidence type="ECO:0000313" key="2">
    <source>
        <dbReference type="EMBL" id="KAF8481284.1"/>
    </source>
</evidence>
<dbReference type="AlphaFoldDB" id="A0A9P5TAE4"/>
<proteinExistence type="predicted"/>
<gene>
    <name evidence="2" type="ORF">DFH94DRAFT_449070</name>
</gene>
<dbReference type="OrthoDB" id="3205299at2759"/>
<dbReference type="Proteomes" id="UP000759537">
    <property type="component" value="Unassembled WGS sequence"/>
</dbReference>
<comment type="caution">
    <text evidence="2">The sequence shown here is derived from an EMBL/GenBank/DDBJ whole genome shotgun (WGS) entry which is preliminary data.</text>
</comment>
<reference evidence="2" key="2">
    <citation type="journal article" date="2020" name="Nat. Commun.">
        <title>Large-scale genome sequencing of mycorrhizal fungi provides insights into the early evolution of symbiotic traits.</title>
        <authorList>
            <person name="Miyauchi S."/>
            <person name="Kiss E."/>
            <person name="Kuo A."/>
            <person name="Drula E."/>
            <person name="Kohler A."/>
            <person name="Sanchez-Garcia M."/>
            <person name="Morin E."/>
            <person name="Andreopoulos B."/>
            <person name="Barry K.W."/>
            <person name="Bonito G."/>
            <person name="Buee M."/>
            <person name="Carver A."/>
            <person name="Chen C."/>
            <person name="Cichocki N."/>
            <person name="Clum A."/>
            <person name="Culley D."/>
            <person name="Crous P.W."/>
            <person name="Fauchery L."/>
            <person name="Girlanda M."/>
            <person name="Hayes R.D."/>
            <person name="Keri Z."/>
            <person name="LaButti K."/>
            <person name="Lipzen A."/>
            <person name="Lombard V."/>
            <person name="Magnuson J."/>
            <person name="Maillard F."/>
            <person name="Murat C."/>
            <person name="Nolan M."/>
            <person name="Ohm R.A."/>
            <person name="Pangilinan J."/>
            <person name="Pereira M.F."/>
            <person name="Perotto S."/>
            <person name="Peter M."/>
            <person name="Pfister S."/>
            <person name="Riley R."/>
            <person name="Sitrit Y."/>
            <person name="Stielow J.B."/>
            <person name="Szollosi G."/>
            <person name="Zifcakova L."/>
            <person name="Stursova M."/>
            <person name="Spatafora J.W."/>
            <person name="Tedersoo L."/>
            <person name="Vaario L.M."/>
            <person name="Yamada A."/>
            <person name="Yan M."/>
            <person name="Wang P."/>
            <person name="Xu J."/>
            <person name="Bruns T."/>
            <person name="Baldrian P."/>
            <person name="Vilgalys R."/>
            <person name="Dunand C."/>
            <person name="Henrissat B."/>
            <person name="Grigoriev I.V."/>
            <person name="Hibbett D."/>
            <person name="Nagy L.G."/>
            <person name="Martin F.M."/>
        </authorList>
    </citation>
    <scope>NUCLEOTIDE SEQUENCE</scope>
    <source>
        <strain evidence="2">Prilba</strain>
    </source>
</reference>
<accession>A0A9P5TAE4</accession>
<protein>
    <submittedName>
        <fullName evidence="2">Uncharacterized protein</fullName>
    </submittedName>
</protein>